<protein>
    <recommendedName>
        <fullName evidence="4">Ribosomal protein S3</fullName>
    </recommendedName>
</protein>
<dbReference type="AlphaFoldDB" id="A0AAW1L4F1"/>
<feature type="compositionally biased region" description="Polar residues" evidence="1">
    <location>
        <begin position="84"/>
        <end position="95"/>
    </location>
</feature>
<evidence type="ECO:0008006" key="4">
    <source>
        <dbReference type="Google" id="ProtNLM"/>
    </source>
</evidence>
<organism evidence="2 3">
    <name type="scientific">Popillia japonica</name>
    <name type="common">Japanese beetle</name>
    <dbReference type="NCBI Taxonomy" id="7064"/>
    <lineage>
        <taxon>Eukaryota</taxon>
        <taxon>Metazoa</taxon>
        <taxon>Ecdysozoa</taxon>
        <taxon>Arthropoda</taxon>
        <taxon>Hexapoda</taxon>
        <taxon>Insecta</taxon>
        <taxon>Pterygota</taxon>
        <taxon>Neoptera</taxon>
        <taxon>Endopterygota</taxon>
        <taxon>Coleoptera</taxon>
        <taxon>Polyphaga</taxon>
        <taxon>Scarabaeiformia</taxon>
        <taxon>Scarabaeidae</taxon>
        <taxon>Rutelinae</taxon>
        <taxon>Popillia</taxon>
    </lineage>
</organism>
<dbReference type="EMBL" id="JASPKY010000167">
    <property type="protein sequence ID" value="KAK9728765.1"/>
    <property type="molecule type" value="Genomic_DNA"/>
</dbReference>
<sequence length="105" mass="11511">MPNIAGPRASKRRKDLLKSREMPNIAGPRASKRRLHISAVANPIHPAPVWFKAVSNQKHLRMLERLQRTLCFCASASVPHIALSRSSGRCNSGSPTDRAYGGGKN</sequence>
<name>A0AAW1L4F1_POPJA</name>
<keyword evidence="3" id="KW-1185">Reference proteome</keyword>
<comment type="caution">
    <text evidence="2">The sequence shown here is derived from an EMBL/GenBank/DDBJ whole genome shotgun (WGS) entry which is preliminary data.</text>
</comment>
<feature type="region of interest" description="Disordered" evidence="1">
    <location>
        <begin position="84"/>
        <end position="105"/>
    </location>
</feature>
<reference evidence="2 3" key="1">
    <citation type="journal article" date="2024" name="BMC Genomics">
        <title>De novo assembly and annotation of Popillia japonica's genome with initial clues to its potential as an invasive pest.</title>
        <authorList>
            <person name="Cucini C."/>
            <person name="Boschi S."/>
            <person name="Funari R."/>
            <person name="Cardaioli E."/>
            <person name="Iannotti N."/>
            <person name="Marturano G."/>
            <person name="Paoli F."/>
            <person name="Bruttini M."/>
            <person name="Carapelli A."/>
            <person name="Frati F."/>
            <person name="Nardi F."/>
        </authorList>
    </citation>
    <scope>NUCLEOTIDE SEQUENCE [LARGE SCALE GENOMIC DNA]</scope>
    <source>
        <strain evidence="2">DMR45628</strain>
    </source>
</reference>
<dbReference type="Proteomes" id="UP001458880">
    <property type="component" value="Unassembled WGS sequence"/>
</dbReference>
<evidence type="ECO:0000313" key="3">
    <source>
        <dbReference type="Proteomes" id="UP001458880"/>
    </source>
</evidence>
<proteinExistence type="predicted"/>
<accession>A0AAW1L4F1</accession>
<evidence type="ECO:0000313" key="2">
    <source>
        <dbReference type="EMBL" id="KAK9728765.1"/>
    </source>
</evidence>
<feature type="region of interest" description="Disordered" evidence="1">
    <location>
        <begin position="1"/>
        <end position="30"/>
    </location>
</feature>
<gene>
    <name evidence="2" type="ORF">QE152_g17058</name>
</gene>
<evidence type="ECO:0000256" key="1">
    <source>
        <dbReference type="SAM" id="MobiDB-lite"/>
    </source>
</evidence>